<dbReference type="Gene3D" id="1.10.10.10">
    <property type="entry name" value="Winged helix-like DNA-binding domain superfamily/Winged helix DNA-binding domain"/>
    <property type="match status" value="1"/>
</dbReference>
<evidence type="ECO:0000259" key="5">
    <source>
        <dbReference type="Pfam" id="PF04542"/>
    </source>
</evidence>
<dbReference type="OrthoDB" id="1045557at2"/>
<dbReference type="InterPro" id="IPR007627">
    <property type="entry name" value="RNA_pol_sigma70_r2"/>
</dbReference>
<dbReference type="NCBIfam" id="TIGR02937">
    <property type="entry name" value="sigma70-ECF"/>
    <property type="match status" value="1"/>
</dbReference>
<organism evidence="7 8">
    <name type="scientific">Alistipes communis</name>
    <dbReference type="NCBI Taxonomy" id="2585118"/>
    <lineage>
        <taxon>Bacteria</taxon>
        <taxon>Pseudomonadati</taxon>
        <taxon>Bacteroidota</taxon>
        <taxon>Bacteroidia</taxon>
        <taxon>Bacteroidales</taxon>
        <taxon>Rikenellaceae</taxon>
        <taxon>Alistipes</taxon>
    </lineage>
</organism>
<dbReference type="InterPro" id="IPR014327">
    <property type="entry name" value="RNA_pol_sigma70_bacteroid"/>
</dbReference>
<reference evidence="8" key="1">
    <citation type="submission" date="2019-06" db="EMBL/GenBank/DDBJ databases">
        <title>Alistipes onderdonkii subsp. vulgaris subsp. nov., Alistipes dispar sp. nov. and Alistipes communis sp. nov., isolated from human faeces, and creation of Alistipes onderdonkii subsp. onderdonkii subsp. nov.</title>
        <authorList>
            <person name="Sakamoto M."/>
            <person name="Ikeyama N."/>
            <person name="Ogata Y."/>
            <person name="Suda W."/>
            <person name="Iino T."/>
            <person name="Hattori M."/>
            <person name="Ohkuma M."/>
        </authorList>
    </citation>
    <scope>NUCLEOTIDE SEQUENCE [LARGE SCALE GENOMIC DNA]</scope>
    <source>
        <strain evidence="8">5CBH24</strain>
    </source>
</reference>
<dbReference type="InterPro" id="IPR013249">
    <property type="entry name" value="RNA_pol_sigma70_r4_t2"/>
</dbReference>
<keyword evidence="3" id="KW-0731">Sigma factor</keyword>
<dbReference type="SUPFAM" id="SSF88946">
    <property type="entry name" value="Sigma2 domain of RNA polymerase sigma factors"/>
    <property type="match status" value="1"/>
</dbReference>
<dbReference type="InterPro" id="IPR014284">
    <property type="entry name" value="RNA_pol_sigma-70_dom"/>
</dbReference>
<keyword evidence="2" id="KW-0805">Transcription regulation</keyword>
<keyword evidence="8" id="KW-1185">Reference proteome</keyword>
<dbReference type="GO" id="GO:0000428">
    <property type="term" value="C:DNA-directed RNA polymerase complex"/>
    <property type="evidence" value="ECO:0007669"/>
    <property type="project" value="UniProtKB-KW"/>
</dbReference>
<evidence type="ECO:0000256" key="2">
    <source>
        <dbReference type="ARBA" id="ARBA00023015"/>
    </source>
</evidence>
<comment type="similarity">
    <text evidence="1">Belongs to the sigma-70 factor family. ECF subfamily.</text>
</comment>
<dbReference type="Pfam" id="PF08281">
    <property type="entry name" value="Sigma70_r4_2"/>
    <property type="match status" value="1"/>
</dbReference>
<dbReference type="InterPro" id="IPR013325">
    <property type="entry name" value="RNA_pol_sigma_r2"/>
</dbReference>
<dbReference type="PANTHER" id="PTHR43133">
    <property type="entry name" value="RNA POLYMERASE ECF-TYPE SIGMA FACTO"/>
    <property type="match status" value="1"/>
</dbReference>
<evidence type="ECO:0000256" key="4">
    <source>
        <dbReference type="ARBA" id="ARBA00023163"/>
    </source>
</evidence>
<evidence type="ECO:0000313" key="8">
    <source>
        <dbReference type="Proteomes" id="UP000318946"/>
    </source>
</evidence>
<dbReference type="AlphaFoldDB" id="A0A4Y1WNV6"/>
<dbReference type="Gene3D" id="1.10.1740.10">
    <property type="match status" value="1"/>
</dbReference>
<dbReference type="Proteomes" id="UP000318946">
    <property type="component" value="Chromosome"/>
</dbReference>
<dbReference type="GeneID" id="78340837"/>
<protein>
    <submittedName>
        <fullName evidence="7">DNA-directed RNA polymerase sigma-70 factor</fullName>
    </submittedName>
</protein>
<dbReference type="GO" id="GO:0016987">
    <property type="term" value="F:sigma factor activity"/>
    <property type="evidence" value="ECO:0007669"/>
    <property type="project" value="UniProtKB-KW"/>
</dbReference>
<evidence type="ECO:0000313" key="7">
    <source>
        <dbReference type="EMBL" id="BBL02803.1"/>
    </source>
</evidence>
<dbReference type="SUPFAM" id="SSF88659">
    <property type="entry name" value="Sigma3 and sigma4 domains of RNA polymerase sigma factors"/>
    <property type="match status" value="1"/>
</dbReference>
<feature type="domain" description="RNA polymerase sigma factor 70 region 4 type 2" evidence="6">
    <location>
        <begin position="120"/>
        <end position="172"/>
    </location>
</feature>
<proteinExistence type="inferred from homology"/>
<dbReference type="KEGG" id="acou:A5CBH24_01160"/>
<dbReference type="InterPro" id="IPR039425">
    <property type="entry name" value="RNA_pol_sigma-70-like"/>
</dbReference>
<dbReference type="RefSeq" id="WP_141411849.1">
    <property type="nucleotide sequence ID" value="NZ_AP019735.1"/>
</dbReference>
<dbReference type="NCBIfam" id="TIGR02985">
    <property type="entry name" value="Sig70_bacteroi1"/>
    <property type="match status" value="1"/>
</dbReference>
<dbReference type="InterPro" id="IPR036388">
    <property type="entry name" value="WH-like_DNA-bd_sf"/>
</dbReference>
<keyword evidence="7" id="KW-0240">DNA-directed RNA polymerase</keyword>
<dbReference type="Pfam" id="PF04542">
    <property type="entry name" value="Sigma70_r2"/>
    <property type="match status" value="1"/>
</dbReference>
<dbReference type="GO" id="GO:0006352">
    <property type="term" value="P:DNA-templated transcription initiation"/>
    <property type="evidence" value="ECO:0007669"/>
    <property type="project" value="InterPro"/>
</dbReference>
<accession>A0A4Y1WNV6</accession>
<sequence>MSASKLPISQRDFEHLYMTYKPRFLRIAQSYVRDAMTAEDLVAESFIQFLESRATVDTEHIPAYLLSSVKNRCLNYLRDCKRHHEAHDKLRTSAVRTLEQHLDILETTLPETMRYAEVSEIIERTLRGMPERTRRVFLAHRIENMSYKEIERLYGLSERQINYRLQTAKEQLRVALKDYAPLLALWTVLH</sequence>
<dbReference type="EMBL" id="AP019735">
    <property type="protein sequence ID" value="BBL02803.1"/>
    <property type="molecule type" value="Genomic_DNA"/>
</dbReference>
<evidence type="ECO:0000259" key="6">
    <source>
        <dbReference type="Pfam" id="PF08281"/>
    </source>
</evidence>
<keyword evidence="4" id="KW-0804">Transcription</keyword>
<gene>
    <name evidence="7" type="ORF">A5CBH24_01160</name>
</gene>
<evidence type="ECO:0000256" key="3">
    <source>
        <dbReference type="ARBA" id="ARBA00023082"/>
    </source>
</evidence>
<feature type="domain" description="RNA polymerase sigma-70 region 2" evidence="5">
    <location>
        <begin position="16"/>
        <end position="82"/>
    </location>
</feature>
<name>A0A4Y1WNV6_9BACT</name>
<dbReference type="GO" id="GO:0003677">
    <property type="term" value="F:DNA binding"/>
    <property type="evidence" value="ECO:0007669"/>
    <property type="project" value="InterPro"/>
</dbReference>
<dbReference type="PANTHER" id="PTHR43133:SF46">
    <property type="entry name" value="RNA POLYMERASE SIGMA-70 FACTOR ECF SUBFAMILY"/>
    <property type="match status" value="1"/>
</dbReference>
<evidence type="ECO:0000256" key="1">
    <source>
        <dbReference type="ARBA" id="ARBA00010641"/>
    </source>
</evidence>
<dbReference type="InterPro" id="IPR013324">
    <property type="entry name" value="RNA_pol_sigma_r3/r4-like"/>
</dbReference>